<dbReference type="InterPro" id="IPR050232">
    <property type="entry name" value="FBL13/AtMIF1-like"/>
</dbReference>
<proteinExistence type="predicted"/>
<dbReference type="PANTHER" id="PTHR31900:SF27">
    <property type="entry name" value="FBD DOMAIN-CONTAINING PROTEIN"/>
    <property type="match status" value="1"/>
</dbReference>
<accession>A0AAP0NTH2</accession>
<dbReference type="SMART" id="SM00579">
    <property type="entry name" value="FBD"/>
    <property type="match status" value="1"/>
</dbReference>
<gene>
    <name evidence="2" type="ORF">Sjap_014908</name>
</gene>
<dbReference type="Gene3D" id="3.80.10.10">
    <property type="entry name" value="Ribonuclease Inhibitor"/>
    <property type="match status" value="1"/>
</dbReference>
<dbReference type="Pfam" id="PF08387">
    <property type="entry name" value="FBD"/>
    <property type="match status" value="1"/>
</dbReference>
<dbReference type="PANTHER" id="PTHR31900">
    <property type="entry name" value="F-BOX/RNI SUPERFAMILY PROTEIN-RELATED"/>
    <property type="match status" value="1"/>
</dbReference>
<dbReference type="SUPFAM" id="SSF52047">
    <property type="entry name" value="RNI-like"/>
    <property type="match status" value="1"/>
</dbReference>
<dbReference type="InterPro" id="IPR032675">
    <property type="entry name" value="LRR_dom_sf"/>
</dbReference>
<keyword evidence="3" id="KW-1185">Reference proteome</keyword>
<dbReference type="Pfam" id="PF24758">
    <property type="entry name" value="LRR_At5g56370"/>
    <property type="match status" value="1"/>
</dbReference>
<reference evidence="2 3" key="1">
    <citation type="submission" date="2024-01" db="EMBL/GenBank/DDBJ databases">
        <title>Genome assemblies of Stephania.</title>
        <authorList>
            <person name="Yang L."/>
        </authorList>
    </citation>
    <scope>NUCLEOTIDE SEQUENCE [LARGE SCALE GENOMIC DNA]</scope>
    <source>
        <strain evidence="2">QJT</strain>
        <tissue evidence="2">Leaf</tissue>
    </source>
</reference>
<dbReference type="InterPro" id="IPR006566">
    <property type="entry name" value="FBD"/>
</dbReference>
<dbReference type="EMBL" id="JBBNAE010000006">
    <property type="protein sequence ID" value="KAK9115961.1"/>
    <property type="molecule type" value="Genomic_DNA"/>
</dbReference>
<dbReference type="AlphaFoldDB" id="A0AAP0NTH2"/>
<name>A0AAP0NTH2_9MAGN</name>
<comment type="caution">
    <text evidence="2">The sequence shown here is derived from an EMBL/GenBank/DDBJ whole genome shotgun (WGS) entry which is preliminary data.</text>
</comment>
<protein>
    <recommendedName>
        <fullName evidence="1">FBD domain-containing protein</fullName>
    </recommendedName>
</protein>
<organism evidence="2 3">
    <name type="scientific">Stephania japonica</name>
    <dbReference type="NCBI Taxonomy" id="461633"/>
    <lineage>
        <taxon>Eukaryota</taxon>
        <taxon>Viridiplantae</taxon>
        <taxon>Streptophyta</taxon>
        <taxon>Embryophyta</taxon>
        <taxon>Tracheophyta</taxon>
        <taxon>Spermatophyta</taxon>
        <taxon>Magnoliopsida</taxon>
        <taxon>Ranunculales</taxon>
        <taxon>Menispermaceae</taxon>
        <taxon>Menispermoideae</taxon>
        <taxon>Cissampelideae</taxon>
        <taxon>Stephania</taxon>
    </lineage>
</organism>
<evidence type="ECO:0000313" key="2">
    <source>
        <dbReference type="EMBL" id="KAK9115961.1"/>
    </source>
</evidence>
<evidence type="ECO:0000259" key="1">
    <source>
        <dbReference type="SMART" id="SM00579"/>
    </source>
</evidence>
<dbReference type="InterPro" id="IPR055411">
    <property type="entry name" value="LRR_FXL15/At3g58940/PEG3-like"/>
</dbReference>
<sequence length="541" mass="60757">MAAFTTVNAPFKLPNALFNCQTLTSLRLSLNENTSFPVYLPLHWPSSISLPNLKVLRLFRVSFRDLYAASKFILSCPSLLTLELLHCSFDGRGCFCIGSPSLKFLTIQTPVHLTSPDDSFVIIGVLAPNLKYLLFDADMRMGFLFVRARTHLERAAINMELFKGTRSLLPLVDLPFTDKLKKVLVRYVTNIIGAVHLTEDLTLSPWTLQNKSTATHVGDWWNSELSNECMLHHLKDVEISGIVGCLAEVKLLQVVLKRATILQRMVLRTSAESTVENKLLKGLSKMLLELPRASSNVALLKSTAPQIHSSIGDAQTVSSFSELALRRRMTWKKINGDGDRLSNLPESLLHHILFFLDAKYALAFGPHIAQRGISLQFPNLKHLKLQTRFSRDCALSIMQLLKTSPQMETLKIEIVEPTLMYTLKEILRCPIFSKEKDCSACNKYSILEAVRSTKDLTLNPMTLLNGLPSMHIGGWWQSELSNQFMFHHLKDVKISGIVGCLTEVKLVEVVLTKATILRGIVLCTSAESLIEKKWLIGLSRM</sequence>
<dbReference type="Proteomes" id="UP001417504">
    <property type="component" value="Unassembled WGS sequence"/>
</dbReference>
<feature type="domain" description="FBD" evidence="1">
    <location>
        <begin position="228"/>
        <end position="302"/>
    </location>
</feature>
<evidence type="ECO:0000313" key="3">
    <source>
        <dbReference type="Proteomes" id="UP001417504"/>
    </source>
</evidence>